<accession>A0A4Y2D002</accession>
<evidence type="ECO:0000313" key="1">
    <source>
        <dbReference type="EMBL" id="GBM10031.1"/>
    </source>
</evidence>
<sequence length="172" mass="19430">MHSVLPPNRHNKRQPGVMYHDTTSGFYGKGKLQAVQLFNCSKYLKDIPGIFNNPKSTYIDIETAGERFILALHSNTMKEESSLNKMRYDCFNQLVGQASSAIHLSKLPPNTVAAHQHCRRTFHQVQTWKGECFNPLSWGRKLVNKSLTPIYIIKGLKPAKIVSLITCGCNKV</sequence>
<gene>
    <name evidence="1" type="ORF">AVEN_24013_1</name>
</gene>
<keyword evidence="2" id="KW-1185">Reference proteome</keyword>
<dbReference type="Proteomes" id="UP000499080">
    <property type="component" value="Unassembled WGS sequence"/>
</dbReference>
<comment type="caution">
    <text evidence="1">The sequence shown here is derived from an EMBL/GenBank/DDBJ whole genome shotgun (WGS) entry which is preliminary data.</text>
</comment>
<proteinExistence type="predicted"/>
<dbReference type="EMBL" id="BGPR01000279">
    <property type="protein sequence ID" value="GBM10031.1"/>
    <property type="molecule type" value="Genomic_DNA"/>
</dbReference>
<reference evidence="1 2" key="1">
    <citation type="journal article" date="2019" name="Sci. Rep.">
        <title>Orb-weaving spider Araneus ventricosus genome elucidates the spidroin gene catalogue.</title>
        <authorList>
            <person name="Kono N."/>
            <person name="Nakamura H."/>
            <person name="Ohtoshi R."/>
            <person name="Moran D.A.P."/>
            <person name="Shinohara A."/>
            <person name="Yoshida Y."/>
            <person name="Fujiwara M."/>
            <person name="Mori M."/>
            <person name="Tomita M."/>
            <person name="Arakawa K."/>
        </authorList>
    </citation>
    <scope>NUCLEOTIDE SEQUENCE [LARGE SCALE GENOMIC DNA]</scope>
</reference>
<evidence type="ECO:0000313" key="2">
    <source>
        <dbReference type="Proteomes" id="UP000499080"/>
    </source>
</evidence>
<protein>
    <submittedName>
        <fullName evidence="1">Uncharacterized protein</fullName>
    </submittedName>
</protein>
<organism evidence="1 2">
    <name type="scientific">Araneus ventricosus</name>
    <name type="common">Orbweaver spider</name>
    <name type="synonym">Epeira ventricosa</name>
    <dbReference type="NCBI Taxonomy" id="182803"/>
    <lineage>
        <taxon>Eukaryota</taxon>
        <taxon>Metazoa</taxon>
        <taxon>Ecdysozoa</taxon>
        <taxon>Arthropoda</taxon>
        <taxon>Chelicerata</taxon>
        <taxon>Arachnida</taxon>
        <taxon>Araneae</taxon>
        <taxon>Araneomorphae</taxon>
        <taxon>Entelegynae</taxon>
        <taxon>Araneoidea</taxon>
        <taxon>Araneidae</taxon>
        <taxon>Araneus</taxon>
    </lineage>
</organism>
<dbReference type="AlphaFoldDB" id="A0A4Y2D002"/>
<name>A0A4Y2D002_ARAVE</name>